<name>A0A9P3GCH5_9APHY</name>
<comment type="caution">
    <text evidence="2">The sequence shown here is derived from an EMBL/GenBank/DDBJ whole genome shotgun (WGS) entry which is preliminary data.</text>
</comment>
<proteinExistence type="predicted"/>
<evidence type="ECO:0000256" key="1">
    <source>
        <dbReference type="SAM" id="Phobius"/>
    </source>
</evidence>
<gene>
    <name evidence="2" type="ORF">PsYK624_079950</name>
</gene>
<evidence type="ECO:0000313" key="2">
    <source>
        <dbReference type="EMBL" id="GJE91844.1"/>
    </source>
</evidence>
<organism evidence="2 3">
    <name type="scientific">Phanerochaete sordida</name>
    <dbReference type="NCBI Taxonomy" id="48140"/>
    <lineage>
        <taxon>Eukaryota</taxon>
        <taxon>Fungi</taxon>
        <taxon>Dikarya</taxon>
        <taxon>Basidiomycota</taxon>
        <taxon>Agaricomycotina</taxon>
        <taxon>Agaricomycetes</taxon>
        <taxon>Polyporales</taxon>
        <taxon>Phanerochaetaceae</taxon>
        <taxon>Phanerochaete</taxon>
    </lineage>
</organism>
<sequence length="74" mass="8385">MDEDDKWGLTRTQSFQETGPGYGYFHQQSMKPQTLAYYVFAGSPAGLLAWIYGEPIAWTDDYPWTADEDGVVLT</sequence>
<keyword evidence="1" id="KW-0472">Membrane</keyword>
<dbReference type="Proteomes" id="UP000703269">
    <property type="component" value="Unassembled WGS sequence"/>
</dbReference>
<accession>A0A9P3GCH5</accession>
<dbReference type="OrthoDB" id="7130006at2759"/>
<reference evidence="2 3" key="1">
    <citation type="submission" date="2021-08" db="EMBL/GenBank/DDBJ databases">
        <title>Draft Genome Sequence of Phanerochaete sordida strain YK-624.</title>
        <authorList>
            <person name="Mori T."/>
            <person name="Dohra H."/>
            <person name="Suzuki T."/>
            <person name="Kawagishi H."/>
            <person name="Hirai H."/>
        </authorList>
    </citation>
    <scope>NUCLEOTIDE SEQUENCE [LARGE SCALE GENOMIC DNA]</scope>
    <source>
        <strain evidence="2 3">YK-624</strain>
    </source>
</reference>
<evidence type="ECO:0000313" key="3">
    <source>
        <dbReference type="Proteomes" id="UP000703269"/>
    </source>
</evidence>
<dbReference type="InterPro" id="IPR029058">
    <property type="entry name" value="AB_hydrolase_fold"/>
</dbReference>
<feature type="transmembrane region" description="Helical" evidence="1">
    <location>
        <begin position="35"/>
        <end position="53"/>
    </location>
</feature>
<keyword evidence="3" id="KW-1185">Reference proteome</keyword>
<protein>
    <submittedName>
        <fullName evidence="2">Uncharacterized protein</fullName>
    </submittedName>
</protein>
<keyword evidence="1" id="KW-1133">Transmembrane helix</keyword>
<dbReference type="AlphaFoldDB" id="A0A9P3GCH5"/>
<dbReference type="Gene3D" id="3.40.50.1820">
    <property type="entry name" value="alpha/beta hydrolase"/>
    <property type="match status" value="1"/>
</dbReference>
<dbReference type="EMBL" id="BPQB01000023">
    <property type="protein sequence ID" value="GJE91844.1"/>
    <property type="molecule type" value="Genomic_DNA"/>
</dbReference>
<keyword evidence="1" id="KW-0812">Transmembrane</keyword>